<dbReference type="PANTHER" id="PTHR38605">
    <property type="entry name" value="ATPASE-RELATED"/>
    <property type="match status" value="1"/>
</dbReference>
<dbReference type="EMBL" id="PIQC01000001">
    <property type="protein sequence ID" value="RUO72876.1"/>
    <property type="molecule type" value="Genomic_DNA"/>
</dbReference>
<evidence type="ECO:0000313" key="2">
    <source>
        <dbReference type="EMBL" id="RUO72876.1"/>
    </source>
</evidence>
<dbReference type="AlphaFoldDB" id="A0A432Z4R2"/>
<keyword evidence="1" id="KW-0175">Coiled coil</keyword>
<dbReference type="Proteomes" id="UP000288058">
    <property type="component" value="Unassembled WGS sequence"/>
</dbReference>
<dbReference type="SUPFAM" id="SSF52540">
    <property type="entry name" value="P-loop containing nucleoside triphosphate hydrolases"/>
    <property type="match status" value="1"/>
</dbReference>
<dbReference type="PANTHER" id="PTHR38605:SF1">
    <property type="entry name" value="ATPASE"/>
    <property type="match status" value="1"/>
</dbReference>
<sequence>MSRFQKFKHQTRDVIHRGFDRHIRLAVTGLSGAGKTALITGILEQLLYANETQQLPYFNVRQQQRLNGCRLHTSSNWQVSRFDYEGAIDCLTGQAPKWPQSTRDVSEIRVEIKYQPRSGLAGRVMDTRRLTLDLIDYPGEWLLDLPLLQLSYDEWSRQQQRLLKAELRDQLASGWLDKVQTAVKVASEEKAEQQLRELATDYRAFLRQCRERKLLLLQPGRMVLPGELEGAPALEFFPWPLSEPMPEAWAKRLREKYRYYQQNVITPFYQKYFKHFNRQVVLVDVLQALQNGEHHFAELQLAINELMKSFSYGNNSLLKRLMSPVIDKVALVATKADSIAPQNHQKLTQLLQLMTQKQRQELQFDQIPHQVFSVAGIATSQIRKLSDGTTVLDGINEQRELVRVGAPEVPNAMPTEADWRQGYVYPQFYPGFTAQDSPLPHIRLDQLLEYVLGDKLK</sequence>
<proteinExistence type="predicted"/>
<evidence type="ECO:0000313" key="3">
    <source>
        <dbReference type="Proteomes" id="UP000288058"/>
    </source>
</evidence>
<feature type="coiled-coil region" evidence="1">
    <location>
        <begin position="176"/>
        <end position="208"/>
    </location>
</feature>
<dbReference type="InterPro" id="IPR027417">
    <property type="entry name" value="P-loop_NTPase"/>
</dbReference>
<evidence type="ECO:0000256" key="1">
    <source>
        <dbReference type="SAM" id="Coils"/>
    </source>
</evidence>
<accession>A0A432Z4R2</accession>
<dbReference type="OrthoDB" id="9777645at2"/>
<protein>
    <submittedName>
        <fullName evidence="2">ATPase</fullName>
    </submittedName>
</protein>
<dbReference type="Pfam" id="PF04317">
    <property type="entry name" value="DUF463"/>
    <property type="match status" value="1"/>
</dbReference>
<comment type="caution">
    <text evidence="2">The sequence shown here is derived from an EMBL/GenBank/DDBJ whole genome shotgun (WGS) entry which is preliminary data.</text>
</comment>
<name>A0A432Z4R2_9GAMM</name>
<organism evidence="2 3">
    <name type="scientific">Idiomarina ramblicola</name>
    <dbReference type="NCBI Taxonomy" id="263724"/>
    <lineage>
        <taxon>Bacteria</taxon>
        <taxon>Pseudomonadati</taxon>
        <taxon>Pseudomonadota</taxon>
        <taxon>Gammaproteobacteria</taxon>
        <taxon>Alteromonadales</taxon>
        <taxon>Idiomarinaceae</taxon>
        <taxon>Idiomarina</taxon>
    </lineage>
</organism>
<reference evidence="3" key="1">
    <citation type="journal article" date="2018" name="Front. Microbiol.">
        <title>Genome-Based Analysis Reveals the Taxonomy and Diversity of the Family Idiomarinaceae.</title>
        <authorList>
            <person name="Liu Y."/>
            <person name="Lai Q."/>
            <person name="Shao Z."/>
        </authorList>
    </citation>
    <scope>NUCLEOTIDE SEQUENCE [LARGE SCALE GENOMIC DNA]</scope>
    <source>
        <strain evidence="3">R22</strain>
    </source>
</reference>
<keyword evidence="3" id="KW-1185">Reference proteome</keyword>
<gene>
    <name evidence="2" type="ORF">CWI78_00070</name>
</gene>
<dbReference type="InterPro" id="IPR007413">
    <property type="entry name" value="YcjX-like"/>
</dbReference>
<dbReference type="RefSeq" id="WP_126779059.1">
    <property type="nucleotide sequence ID" value="NZ_PIQC01000001.1"/>
</dbReference>
<dbReference type="PIRSF" id="PIRSF019381">
    <property type="entry name" value="YcjX"/>
    <property type="match status" value="1"/>
</dbReference>